<proteinExistence type="predicted"/>
<accession>A0A317KZ82</accession>
<dbReference type="InterPro" id="IPR029063">
    <property type="entry name" value="SAM-dependent_MTases_sf"/>
</dbReference>
<evidence type="ECO:0000313" key="2">
    <source>
        <dbReference type="EMBL" id="PWU67848.1"/>
    </source>
</evidence>
<dbReference type="InterPro" id="IPR007848">
    <property type="entry name" value="Small_mtfrase_dom"/>
</dbReference>
<keyword evidence="3" id="KW-1185">Reference proteome</keyword>
<dbReference type="GO" id="GO:0008168">
    <property type="term" value="F:methyltransferase activity"/>
    <property type="evidence" value="ECO:0007669"/>
    <property type="project" value="UniProtKB-KW"/>
</dbReference>
<keyword evidence="2" id="KW-0489">Methyltransferase</keyword>
<dbReference type="PANTHER" id="PTHR47739">
    <property type="entry name" value="TRNA1(VAL) (ADENINE(37)-N6)-METHYLTRANSFERASE"/>
    <property type="match status" value="1"/>
</dbReference>
<feature type="domain" description="Methyltransferase small" evidence="1">
    <location>
        <begin position="37"/>
        <end position="137"/>
    </location>
</feature>
<dbReference type="GO" id="GO:0032259">
    <property type="term" value="P:methylation"/>
    <property type="evidence" value="ECO:0007669"/>
    <property type="project" value="UniProtKB-KW"/>
</dbReference>
<dbReference type="OrthoDB" id="9777257at2"/>
<name>A0A317KZ82_9BACI</name>
<evidence type="ECO:0000259" key="1">
    <source>
        <dbReference type="Pfam" id="PF05175"/>
    </source>
</evidence>
<organism evidence="2 3">
    <name type="scientific">Gracilibacillus dipsosauri</name>
    <dbReference type="NCBI Taxonomy" id="178340"/>
    <lineage>
        <taxon>Bacteria</taxon>
        <taxon>Bacillati</taxon>
        <taxon>Bacillota</taxon>
        <taxon>Bacilli</taxon>
        <taxon>Bacillales</taxon>
        <taxon>Bacillaceae</taxon>
        <taxon>Gracilibacillus</taxon>
    </lineage>
</organism>
<dbReference type="Proteomes" id="UP000245624">
    <property type="component" value="Unassembled WGS sequence"/>
</dbReference>
<dbReference type="RefSeq" id="WP_109984887.1">
    <property type="nucleotide sequence ID" value="NZ_QGTD01000012.1"/>
</dbReference>
<dbReference type="AlphaFoldDB" id="A0A317KZ82"/>
<dbReference type="PANTHER" id="PTHR47739:SF1">
    <property type="entry name" value="TRNA1(VAL) (ADENINE(37)-N6)-METHYLTRANSFERASE"/>
    <property type="match status" value="1"/>
</dbReference>
<protein>
    <submittedName>
        <fullName evidence="2">SAM-dependent methyltransferase</fullName>
    </submittedName>
</protein>
<comment type="caution">
    <text evidence="2">The sequence shown here is derived from an EMBL/GenBank/DDBJ whole genome shotgun (WGS) entry which is preliminary data.</text>
</comment>
<dbReference type="Gene3D" id="3.40.50.150">
    <property type="entry name" value="Vaccinia Virus protein VP39"/>
    <property type="match status" value="1"/>
</dbReference>
<dbReference type="CDD" id="cd02440">
    <property type="entry name" value="AdoMet_MTases"/>
    <property type="match status" value="1"/>
</dbReference>
<dbReference type="SUPFAM" id="SSF53335">
    <property type="entry name" value="S-adenosyl-L-methionine-dependent methyltransferases"/>
    <property type="match status" value="1"/>
</dbReference>
<gene>
    <name evidence="2" type="ORF">DLJ74_13640</name>
</gene>
<dbReference type="InterPro" id="IPR050210">
    <property type="entry name" value="tRNA_Adenine-N(6)_MTase"/>
</dbReference>
<dbReference type="Pfam" id="PF05175">
    <property type="entry name" value="MTS"/>
    <property type="match status" value="1"/>
</dbReference>
<dbReference type="EMBL" id="QGTD01000012">
    <property type="protein sequence ID" value="PWU67848.1"/>
    <property type="molecule type" value="Genomic_DNA"/>
</dbReference>
<sequence length="250" mass="28685">MNKLQLKEDERLDNLLADETMKIIQSQSAFAFSLDAVLLADFAKIPLKKGKILDLCSGNAVIPLLLSRKTNVPITGVEIQARLYDMAERNVRLNKLEDQISMIHGDLKDMPTRFGNNKFDVVTVNPPYFQTKNKAHQNENHYLTIARHEIYCTLEDVVKACSRLAKSGGKVAMVHRPARLMDILTLFRQYKIEPKRMRLVYPKKDKEANIVLIEGIRDGKPDLKMLPPFFAFYDNDQYSEELEGILYGKQ</sequence>
<evidence type="ECO:0000313" key="3">
    <source>
        <dbReference type="Proteomes" id="UP000245624"/>
    </source>
</evidence>
<keyword evidence="2" id="KW-0808">Transferase</keyword>
<reference evidence="2 3" key="1">
    <citation type="submission" date="2018-05" db="EMBL/GenBank/DDBJ databases">
        <title>Genomic analysis of Gracilibacillus dipsosauri DD1 reveals novel features of a salt-tolerant amylase.</title>
        <authorList>
            <person name="Deutch C.E."/>
            <person name="Yang S."/>
        </authorList>
    </citation>
    <scope>NUCLEOTIDE SEQUENCE [LARGE SCALE GENOMIC DNA]</scope>
    <source>
        <strain evidence="2 3">DD1</strain>
    </source>
</reference>